<feature type="transmembrane region" description="Helical" evidence="1">
    <location>
        <begin position="176"/>
        <end position="193"/>
    </location>
</feature>
<keyword evidence="1" id="KW-0812">Transmembrane</keyword>
<feature type="transmembrane region" description="Helical" evidence="1">
    <location>
        <begin position="143"/>
        <end position="164"/>
    </location>
</feature>
<name>A0A538U5E7_UNCEI</name>
<feature type="transmembrane region" description="Helical" evidence="1">
    <location>
        <begin position="213"/>
        <end position="233"/>
    </location>
</feature>
<feature type="transmembrane region" description="Helical" evidence="1">
    <location>
        <begin position="95"/>
        <end position="114"/>
    </location>
</feature>
<dbReference type="AlphaFoldDB" id="A0A538U5E7"/>
<comment type="caution">
    <text evidence="2">The sequence shown here is derived from an EMBL/GenBank/DDBJ whole genome shotgun (WGS) entry which is preliminary data.</text>
</comment>
<keyword evidence="1" id="KW-0472">Membrane</keyword>
<evidence type="ECO:0000256" key="1">
    <source>
        <dbReference type="SAM" id="Phobius"/>
    </source>
</evidence>
<evidence type="ECO:0000313" key="3">
    <source>
        <dbReference type="Proteomes" id="UP000319771"/>
    </source>
</evidence>
<keyword evidence="1" id="KW-1133">Transmembrane helix</keyword>
<organism evidence="2 3">
    <name type="scientific">Eiseniibacteriota bacterium</name>
    <dbReference type="NCBI Taxonomy" id="2212470"/>
    <lineage>
        <taxon>Bacteria</taxon>
        <taxon>Candidatus Eiseniibacteriota</taxon>
    </lineage>
</organism>
<evidence type="ECO:0000313" key="2">
    <source>
        <dbReference type="EMBL" id="TMQ71110.1"/>
    </source>
</evidence>
<dbReference type="EMBL" id="VBPB01000184">
    <property type="protein sequence ID" value="TMQ71110.1"/>
    <property type="molecule type" value="Genomic_DNA"/>
</dbReference>
<sequence>MAEIPDRPPSLIATARAVYGLPPALTGLILVFPIASAVGFALALAYPPTEHRAVMLLAENRLVENLTVVGYLAGVVPALMMAARMRAGNCRWAVLFWLMMAAICFGCAGEEVSWGQQIFHYQPPQLFREANVQHETNIHNLPIFQFLSAWFTSILGVLGLAAIAFHTRRRRDRSGIPSPVVTYALVLFLLGGCDDYDQWEPVSIAFGTLIGRLQELVEMLFAFALAIGIALALRRDSRRGAARG</sequence>
<protein>
    <submittedName>
        <fullName evidence="2">Uncharacterized protein</fullName>
    </submittedName>
</protein>
<gene>
    <name evidence="2" type="ORF">E6K81_10920</name>
</gene>
<dbReference type="Proteomes" id="UP000319771">
    <property type="component" value="Unassembled WGS sequence"/>
</dbReference>
<feature type="transmembrane region" description="Helical" evidence="1">
    <location>
        <begin position="66"/>
        <end position="83"/>
    </location>
</feature>
<feature type="transmembrane region" description="Helical" evidence="1">
    <location>
        <begin position="21"/>
        <end position="46"/>
    </location>
</feature>
<proteinExistence type="predicted"/>
<accession>A0A538U5E7</accession>
<reference evidence="2 3" key="1">
    <citation type="journal article" date="2019" name="Nat. Microbiol.">
        <title>Mediterranean grassland soil C-N compound turnover is dependent on rainfall and depth, and is mediated by genomically divergent microorganisms.</title>
        <authorList>
            <person name="Diamond S."/>
            <person name="Andeer P.F."/>
            <person name="Li Z."/>
            <person name="Crits-Christoph A."/>
            <person name="Burstein D."/>
            <person name="Anantharaman K."/>
            <person name="Lane K.R."/>
            <person name="Thomas B.C."/>
            <person name="Pan C."/>
            <person name="Northen T.R."/>
            <person name="Banfield J.F."/>
        </authorList>
    </citation>
    <scope>NUCLEOTIDE SEQUENCE [LARGE SCALE GENOMIC DNA]</scope>
    <source>
        <strain evidence="2">WS_11</strain>
    </source>
</reference>